<name>A0A9W3C765_RAPSA</name>
<accession>A0A9W3C765</accession>
<dbReference type="PANTHER" id="PTHR33116:SF78">
    <property type="entry name" value="OS12G0587133 PROTEIN"/>
    <property type="match status" value="1"/>
</dbReference>
<evidence type="ECO:0000313" key="2">
    <source>
        <dbReference type="RefSeq" id="XP_056847425.1"/>
    </source>
</evidence>
<dbReference type="AlphaFoldDB" id="A0A9W3C765"/>
<dbReference type="PANTHER" id="PTHR33116">
    <property type="entry name" value="REVERSE TRANSCRIPTASE ZINC-BINDING DOMAIN-CONTAINING PROTEIN-RELATED-RELATED"/>
    <property type="match status" value="1"/>
</dbReference>
<dbReference type="RefSeq" id="XP_056847425.1">
    <property type="nucleotide sequence ID" value="XM_056991445.1"/>
</dbReference>
<reference evidence="1" key="1">
    <citation type="journal article" date="2019" name="Database">
        <title>The radish genome database (RadishGD): an integrated information resource for radish genomics.</title>
        <authorList>
            <person name="Yu H.J."/>
            <person name="Baek S."/>
            <person name="Lee Y.J."/>
            <person name="Cho A."/>
            <person name="Mun J.H."/>
        </authorList>
    </citation>
    <scope>NUCLEOTIDE SEQUENCE [LARGE SCALE GENOMIC DNA]</scope>
    <source>
        <strain evidence="1">cv. WK10039</strain>
    </source>
</reference>
<dbReference type="Proteomes" id="UP000504610">
    <property type="component" value="Chromosome 7"/>
</dbReference>
<sequence>MGIPSKFIHWIKLCITTPSFSVQVNGELVGYFQSTRGLRQGCSLSPYLFVLYDLMIFLEGSKRSIEGALGVFDEFAKWSGLNISIEKSTVYMTGVKEQNLEELPVCRRCSPCEAATHQAVILSIVNFWAAVFRLPSQCVKEVEKLCASFLWSGPSLKSAGAKVAWKDICKPKEEGGLGIRDLKEVNVVYGLKIIWRLLSGDSLWGKWIKSYLLKRNNFGEVKISTQGGSWIWRKVLKLRHIAKEFYRVEVGNCWNTSFWFDKWSSKGILLETLGDRGITDMGIKRNASLAEAVLRRRRVCRHRIQLLNEV</sequence>
<reference evidence="2" key="2">
    <citation type="submission" date="2025-08" db="UniProtKB">
        <authorList>
            <consortium name="RefSeq"/>
        </authorList>
    </citation>
    <scope>IDENTIFICATION</scope>
    <source>
        <tissue evidence="2">Leaf</tissue>
    </source>
</reference>
<dbReference type="GeneID" id="108829696"/>
<protein>
    <submittedName>
        <fullName evidence="2">Uncharacterized protein LOC108829696</fullName>
    </submittedName>
</protein>
<dbReference type="KEGG" id="rsz:108829696"/>
<organism evidence="1 2">
    <name type="scientific">Raphanus sativus</name>
    <name type="common">Radish</name>
    <name type="synonym">Raphanus raphanistrum var. sativus</name>
    <dbReference type="NCBI Taxonomy" id="3726"/>
    <lineage>
        <taxon>Eukaryota</taxon>
        <taxon>Viridiplantae</taxon>
        <taxon>Streptophyta</taxon>
        <taxon>Embryophyta</taxon>
        <taxon>Tracheophyta</taxon>
        <taxon>Spermatophyta</taxon>
        <taxon>Magnoliopsida</taxon>
        <taxon>eudicotyledons</taxon>
        <taxon>Gunneridae</taxon>
        <taxon>Pentapetalae</taxon>
        <taxon>rosids</taxon>
        <taxon>malvids</taxon>
        <taxon>Brassicales</taxon>
        <taxon>Brassicaceae</taxon>
        <taxon>Brassiceae</taxon>
        <taxon>Raphanus</taxon>
    </lineage>
</organism>
<gene>
    <name evidence="2" type="primary">LOC108829696</name>
</gene>
<keyword evidence="1" id="KW-1185">Reference proteome</keyword>
<proteinExistence type="predicted"/>
<evidence type="ECO:0000313" key="1">
    <source>
        <dbReference type="Proteomes" id="UP000504610"/>
    </source>
</evidence>
<dbReference type="OrthoDB" id="1751077at2759"/>